<evidence type="ECO:0000313" key="11">
    <source>
        <dbReference type="Proteomes" id="UP001595973"/>
    </source>
</evidence>
<evidence type="ECO:0000256" key="9">
    <source>
        <dbReference type="SAM" id="Phobius"/>
    </source>
</evidence>
<keyword evidence="7 9" id="KW-0472">Membrane</keyword>
<dbReference type="Pfam" id="PF02653">
    <property type="entry name" value="BPD_transp_2"/>
    <property type="match status" value="1"/>
</dbReference>
<evidence type="ECO:0000256" key="8">
    <source>
        <dbReference type="ARBA" id="ARBA00037998"/>
    </source>
</evidence>
<dbReference type="Proteomes" id="UP001595973">
    <property type="component" value="Unassembled WGS sequence"/>
</dbReference>
<comment type="similarity">
    <text evidence="8">Belongs to the binding-protein-dependent transport system permease family. LivHM subfamily.</text>
</comment>
<feature type="transmembrane region" description="Helical" evidence="9">
    <location>
        <begin position="222"/>
        <end position="244"/>
    </location>
</feature>
<dbReference type="InterPro" id="IPR001851">
    <property type="entry name" value="ABC_transp_permease"/>
</dbReference>
<dbReference type="InterPro" id="IPR052157">
    <property type="entry name" value="BCAA_transport_permease"/>
</dbReference>
<keyword evidence="3" id="KW-1003">Cell membrane</keyword>
<keyword evidence="6 9" id="KW-1133">Transmembrane helix</keyword>
<sequence length="288" mass="30110">MDLSFVILVEMLYAVASLILIGAGLAVVFGMMKVINLAHGEFMMMGGYATITAVNLGVNVFVAMLIIAPLIVGLIGLVVERLVIRHLYGRLVDTMLATWGLSLFFIGATTMIFGNTTTGISTPITGFAVGRYQINGYNFFIIVVAILLLVGILAVLKTTRAGLIARGAMQRADMAATLGYSPDRIYMATFFCGSALSGLAGAVLAPLVGLVPTSGGAYIAKAFITVIAGGPSLVAGLLSSASFFGVVSQFFTFAISPVIGEVALLVVAVLLLRLLPQGITGRFFKGKL</sequence>
<dbReference type="PANTHER" id="PTHR11795:SF447">
    <property type="entry name" value="ABC TRANSPORTER PERMEASE PROTEIN"/>
    <property type="match status" value="1"/>
</dbReference>
<evidence type="ECO:0000256" key="3">
    <source>
        <dbReference type="ARBA" id="ARBA00022475"/>
    </source>
</evidence>
<feature type="transmembrane region" description="Helical" evidence="9">
    <location>
        <begin position="53"/>
        <end position="76"/>
    </location>
</feature>
<gene>
    <name evidence="10" type="ORF">ACFO5X_03090</name>
</gene>
<evidence type="ECO:0000313" key="10">
    <source>
        <dbReference type="EMBL" id="MFC4667531.1"/>
    </source>
</evidence>
<dbReference type="CDD" id="cd06582">
    <property type="entry name" value="TM_PBP1_LivH_like"/>
    <property type="match status" value="1"/>
</dbReference>
<accession>A0ABV9KD34</accession>
<protein>
    <submittedName>
        <fullName evidence="10">Branched-chain amino acid ABC transporter permease</fullName>
    </submittedName>
</protein>
<keyword evidence="5" id="KW-0029">Amino-acid transport</keyword>
<feature type="transmembrane region" description="Helical" evidence="9">
    <location>
        <begin position="12"/>
        <end position="32"/>
    </location>
</feature>
<comment type="subcellular location">
    <subcellularLocation>
        <location evidence="1">Cell membrane</location>
        <topology evidence="1">Multi-pass membrane protein</topology>
    </subcellularLocation>
</comment>
<name>A0ABV9KD34_9RHOB</name>
<keyword evidence="11" id="KW-1185">Reference proteome</keyword>
<evidence type="ECO:0000256" key="1">
    <source>
        <dbReference type="ARBA" id="ARBA00004651"/>
    </source>
</evidence>
<evidence type="ECO:0000256" key="6">
    <source>
        <dbReference type="ARBA" id="ARBA00022989"/>
    </source>
</evidence>
<proteinExistence type="inferred from homology"/>
<evidence type="ECO:0000256" key="5">
    <source>
        <dbReference type="ARBA" id="ARBA00022970"/>
    </source>
</evidence>
<feature type="transmembrane region" description="Helical" evidence="9">
    <location>
        <begin position="250"/>
        <end position="275"/>
    </location>
</feature>
<keyword evidence="2" id="KW-0813">Transport</keyword>
<feature type="transmembrane region" description="Helical" evidence="9">
    <location>
        <begin position="185"/>
        <end position="210"/>
    </location>
</feature>
<keyword evidence="4 9" id="KW-0812">Transmembrane</keyword>
<dbReference type="EMBL" id="JBHSGI010000002">
    <property type="protein sequence ID" value="MFC4667531.1"/>
    <property type="molecule type" value="Genomic_DNA"/>
</dbReference>
<feature type="transmembrane region" description="Helical" evidence="9">
    <location>
        <begin position="96"/>
        <end position="116"/>
    </location>
</feature>
<evidence type="ECO:0000256" key="7">
    <source>
        <dbReference type="ARBA" id="ARBA00023136"/>
    </source>
</evidence>
<organism evidence="10 11">
    <name type="scientific">Seohaeicola nanhaiensis</name>
    <dbReference type="NCBI Taxonomy" id="1387282"/>
    <lineage>
        <taxon>Bacteria</taxon>
        <taxon>Pseudomonadati</taxon>
        <taxon>Pseudomonadota</taxon>
        <taxon>Alphaproteobacteria</taxon>
        <taxon>Rhodobacterales</taxon>
        <taxon>Roseobacteraceae</taxon>
        <taxon>Seohaeicola</taxon>
    </lineage>
</organism>
<evidence type="ECO:0000256" key="2">
    <source>
        <dbReference type="ARBA" id="ARBA00022448"/>
    </source>
</evidence>
<feature type="transmembrane region" description="Helical" evidence="9">
    <location>
        <begin position="137"/>
        <end position="156"/>
    </location>
</feature>
<comment type="caution">
    <text evidence="10">The sequence shown here is derived from an EMBL/GenBank/DDBJ whole genome shotgun (WGS) entry which is preliminary data.</text>
</comment>
<dbReference type="PANTHER" id="PTHR11795">
    <property type="entry name" value="BRANCHED-CHAIN AMINO ACID TRANSPORT SYSTEM PERMEASE PROTEIN LIVH"/>
    <property type="match status" value="1"/>
</dbReference>
<dbReference type="RefSeq" id="WP_380715763.1">
    <property type="nucleotide sequence ID" value="NZ_JBHSGI010000002.1"/>
</dbReference>
<reference evidence="11" key="1">
    <citation type="journal article" date="2019" name="Int. J. Syst. Evol. Microbiol.">
        <title>The Global Catalogue of Microorganisms (GCM) 10K type strain sequencing project: providing services to taxonomists for standard genome sequencing and annotation.</title>
        <authorList>
            <consortium name="The Broad Institute Genomics Platform"/>
            <consortium name="The Broad Institute Genome Sequencing Center for Infectious Disease"/>
            <person name="Wu L."/>
            <person name="Ma J."/>
        </authorList>
    </citation>
    <scope>NUCLEOTIDE SEQUENCE [LARGE SCALE GENOMIC DNA]</scope>
    <source>
        <strain evidence="11">CGMCC 4.7283</strain>
    </source>
</reference>
<evidence type="ECO:0000256" key="4">
    <source>
        <dbReference type="ARBA" id="ARBA00022692"/>
    </source>
</evidence>